<comment type="caution">
    <text evidence="1">The sequence shown here is derived from an EMBL/GenBank/DDBJ whole genome shotgun (WGS) entry which is preliminary data.</text>
</comment>
<evidence type="ECO:0000313" key="2">
    <source>
        <dbReference type="Proteomes" id="UP000320085"/>
    </source>
</evidence>
<sequence>MTANPEMALRAEPGRARRHRWRAWAVIVLALALIGGLAAHALTSRGPADVRDGTELVTAEGMAARAGIEVSLVAVTAAGGLVEFRYQVVDPDKADRLVHDPTMRPIIVAEDTGATLVLSERPHQHAAELELGGTYFFLLANAENALHEGSRVTLVIGDA</sequence>
<dbReference type="EMBL" id="VFQF01000002">
    <property type="protein sequence ID" value="TQN45551.1"/>
    <property type="molecule type" value="Genomic_DNA"/>
</dbReference>
<dbReference type="Proteomes" id="UP000320085">
    <property type="component" value="Unassembled WGS sequence"/>
</dbReference>
<evidence type="ECO:0000313" key="1">
    <source>
        <dbReference type="EMBL" id="TQN45551.1"/>
    </source>
</evidence>
<dbReference type="RefSeq" id="WP_221630577.1">
    <property type="nucleotide sequence ID" value="NZ_VFQF01000002.1"/>
</dbReference>
<protein>
    <submittedName>
        <fullName evidence="1">Uncharacterized protein</fullName>
    </submittedName>
</protein>
<accession>A0A543PN88</accession>
<proteinExistence type="predicted"/>
<name>A0A543PN88_9MICO</name>
<reference evidence="1 2" key="1">
    <citation type="submission" date="2019-06" db="EMBL/GenBank/DDBJ databases">
        <title>Sequencing the genomes of 1000 actinobacteria strains.</title>
        <authorList>
            <person name="Klenk H.-P."/>
        </authorList>
    </citation>
    <scope>NUCLEOTIDE SEQUENCE [LARGE SCALE GENOMIC DNA]</scope>
    <source>
        <strain evidence="1 2">DSM 21776</strain>
    </source>
</reference>
<gene>
    <name evidence="1" type="ORF">FHX52_2248</name>
</gene>
<organism evidence="1 2">
    <name type="scientific">Humibacillus xanthopallidus</name>
    <dbReference type="NCBI Taxonomy" id="412689"/>
    <lineage>
        <taxon>Bacteria</taxon>
        <taxon>Bacillati</taxon>
        <taxon>Actinomycetota</taxon>
        <taxon>Actinomycetes</taxon>
        <taxon>Micrococcales</taxon>
        <taxon>Intrasporangiaceae</taxon>
        <taxon>Humibacillus</taxon>
    </lineage>
</organism>
<feature type="non-terminal residue" evidence="1">
    <location>
        <position position="159"/>
    </location>
</feature>
<dbReference type="AlphaFoldDB" id="A0A543PN88"/>